<organism evidence="3 4">
    <name type="scientific">Aspergillus calidoustus</name>
    <dbReference type="NCBI Taxonomy" id="454130"/>
    <lineage>
        <taxon>Eukaryota</taxon>
        <taxon>Fungi</taxon>
        <taxon>Dikarya</taxon>
        <taxon>Ascomycota</taxon>
        <taxon>Pezizomycotina</taxon>
        <taxon>Eurotiomycetes</taxon>
        <taxon>Eurotiomycetidae</taxon>
        <taxon>Eurotiales</taxon>
        <taxon>Aspergillaceae</taxon>
        <taxon>Aspergillus</taxon>
        <taxon>Aspergillus subgen. Nidulantes</taxon>
    </lineage>
</organism>
<dbReference type="SUPFAM" id="SSF53474">
    <property type="entry name" value="alpha/beta-Hydrolases"/>
    <property type="match status" value="1"/>
</dbReference>
<accession>A0A0U5CML1</accession>
<evidence type="ECO:0000313" key="4">
    <source>
        <dbReference type="Proteomes" id="UP000054771"/>
    </source>
</evidence>
<dbReference type="OMA" id="SERMERC"/>
<evidence type="ECO:0000256" key="1">
    <source>
        <dbReference type="ARBA" id="ARBA00022801"/>
    </source>
</evidence>
<dbReference type="AlphaFoldDB" id="A0A0U5CML1"/>
<evidence type="ECO:0000313" key="3">
    <source>
        <dbReference type="EMBL" id="CEN59937.1"/>
    </source>
</evidence>
<sequence>MSGLYYLYLKVAAVLLRALTKLEWKIAPRPDSVGFIPSREPGRNIRVHFYHSSLSNTREPSNVLINFHGSGFVLPLHGSDDEFCRQISRNTKYSVMDVQYRLAPENPFPAALHDAQDAVQWVLNHPDRFNLQTLSICGFSAGGNLALVASSYLFPPHTFRSVITFYPSVEAFVDPATLVSPDAGGRPLPTYVVRLFKQCYLQSGEDAYDPRMSPALAEVRNFPRNVLIITAGYDTLAYEAERLAEKLRQNPDRRVVSERMEKCDHAWDKLVKRGTREWDLKCRAYEMAVELLQD</sequence>
<dbReference type="PANTHER" id="PTHR48081">
    <property type="entry name" value="AB HYDROLASE SUPERFAMILY PROTEIN C4A8.06C"/>
    <property type="match status" value="1"/>
</dbReference>
<dbReference type="EMBL" id="CDMC01000002">
    <property type="protein sequence ID" value="CEN59937.1"/>
    <property type="molecule type" value="Genomic_DNA"/>
</dbReference>
<feature type="domain" description="Alpha/beta hydrolase fold-3" evidence="2">
    <location>
        <begin position="64"/>
        <end position="267"/>
    </location>
</feature>
<dbReference type="STRING" id="454130.A0A0U5CML1"/>
<keyword evidence="4" id="KW-1185">Reference proteome</keyword>
<dbReference type="InterPro" id="IPR013094">
    <property type="entry name" value="AB_hydrolase_3"/>
</dbReference>
<proteinExistence type="predicted"/>
<evidence type="ECO:0000259" key="2">
    <source>
        <dbReference type="Pfam" id="PF07859"/>
    </source>
</evidence>
<dbReference type="GO" id="GO:0016787">
    <property type="term" value="F:hydrolase activity"/>
    <property type="evidence" value="ECO:0007669"/>
    <property type="project" value="UniProtKB-KW"/>
</dbReference>
<reference evidence="4" key="1">
    <citation type="journal article" date="2016" name="Genome Announc.">
        <title>Draft genome sequences of fungus Aspergillus calidoustus.</title>
        <authorList>
            <person name="Horn F."/>
            <person name="Linde J."/>
            <person name="Mattern D.J."/>
            <person name="Walther G."/>
            <person name="Guthke R."/>
            <person name="Scherlach K."/>
            <person name="Martin K."/>
            <person name="Brakhage A.A."/>
            <person name="Petzke L."/>
            <person name="Valiante V."/>
        </authorList>
    </citation>
    <scope>NUCLEOTIDE SEQUENCE [LARGE SCALE GENOMIC DNA]</scope>
    <source>
        <strain evidence="4">SF006504</strain>
    </source>
</reference>
<dbReference type="Gene3D" id="3.40.50.1820">
    <property type="entry name" value="alpha/beta hydrolase"/>
    <property type="match status" value="1"/>
</dbReference>
<gene>
    <name evidence="3" type="ORF">ASPCAL02378</name>
</gene>
<dbReference type="InterPro" id="IPR029058">
    <property type="entry name" value="AB_hydrolase_fold"/>
</dbReference>
<dbReference type="OrthoDB" id="408631at2759"/>
<dbReference type="Pfam" id="PF07859">
    <property type="entry name" value="Abhydrolase_3"/>
    <property type="match status" value="1"/>
</dbReference>
<protein>
    <recommendedName>
        <fullName evidence="2">Alpha/beta hydrolase fold-3 domain-containing protein</fullName>
    </recommendedName>
</protein>
<dbReference type="PANTHER" id="PTHR48081:SF8">
    <property type="entry name" value="ALPHA_BETA HYDROLASE FOLD-3 DOMAIN-CONTAINING PROTEIN-RELATED"/>
    <property type="match status" value="1"/>
</dbReference>
<dbReference type="Proteomes" id="UP000054771">
    <property type="component" value="Unassembled WGS sequence"/>
</dbReference>
<name>A0A0U5CML1_ASPCI</name>
<dbReference type="InterPro" id="IPR050300">
    <property type="entry name" value="GDXG_lipolytic_enzyme"/>
</dbReference>
<keyword evidence="1" id="KW-0378">Hydrolase</keyword>